<organism evidence="2 3">
    <name type="scientific">Fulvimarina endophytica</name>
    <dbReference type="NCBI Taxonomy" id="2293836"/>
    <lineage>
        <taxon>Bacteria</taxon>
        <taxon>Pseudomonadati</taxon>
        <taxon>Pseudomonadota</taxon>
        <taxon>Alphaproteobacteria</taxon>
        <taxon>Hyphomicrobiales</taxon>
        <taxon>Aurantimonadaceae</taxon>
        <taxon>Fulvimarina</taxon>
    </lineage>
</organism>
<dbReference type="AlphaFoldDB" id="A0A371XAR7"/>
<protein>
    <submittedName>
        <fullName evidence="2">Uncharacterized protein</fullName>
    </submittedName>
</protein>
<comment type="caution">
    <text evidence="2">The sequence shown here is derived from an EMBL/GenBank/DDBJ whole genome shotgun (WGS) entry which is preliminary data.</text>
</comment>
<feature type="compositionally biased region" description="Basic and acidic residues" evidence="1">
    <location>
        <begin position="75"/>
        <end position="103"/>
    </location>
</feature>
<name>A0A371XAR7_9HYPH</name>
<sequence>MDLRREGAERNAALMVGGETGGHRPFGNFECNHASRSIPRVTKGPTKFDNQQNQPDVQDRDQDLGYQKQAPKARPSMDNDFDRPGSPDRLGGELERRPSRAVEVDEDTDDLKKGPNDLKE</sequence>
<evidence type="ECO:0000313" key="2">
    <source>
        <dbReference type="EMBL" id="RFC66338.1"/>
    </source>
</evidence>
<gene>
    <name evidence="2" type="ORF">DYI37_02490</name>
</gene>
<keyword evidence="3" id="KW-1185">Reference proteome</keyword>
<dbReference type="Proteomes" id="UP000264310">
    <property type="component" value="Unassembled WGS sequence"/>
</dbReference>
<evidence type="ECO:0000313" key="3">
    <source>
        <dbReference type="Proteomes" id="UP000264310"/>
    </source>
</evidence>
<evidence type="ECO:0000256" key="1">
    <source>
        <dbReference type="SAM" id="MobiDB-lite"/>
    </source>
</evidence>
<feature type="compositionally biased region" description="Basic and acidic residues" evidence="1">
    <location>
        <begin position="110"/>
        <end position="120"/>
    </location>
</feature>
<dbReference type="EMBL" id="QURL01000001">
    <property type="protein sequence ID" value="RFC66338.1"/>
    <property type="molecule type" value="Genomic_DNA"/>
</dbReference>
<reference evidence="2 3" key="1">
    <citation type="submission" date="2018-08" db="EMBL/GenBank/DDBJ databases">
        <title>Fulvimarina sp. 85, whole genome shotgun sequence.</title>
        <authorList>
            <person name="Tuo L."/>
        </authorList>
    </citation>
    <scope>NUCLEOTIDE SEQUENCE [LARGE SCALE GENOMIC DNA]</scope>
    <source>
        <strain evidence="2 3">85</strain>
    </source>
</reference>
<proteinExistence type="predicted"/>
<feature type="region of interest" description="Disordered" evidence="1">
    <location>
        <begin position="1"/>
        <end position="120"/>
    </location>
</feature>
<accession>A0A371XAR7</accession>